<gene>
    <name evidence="1" type="ORF">OHC33_001848</name>
</gene>
<name>A0AAN8ERU3_9EURO</name>
<organism evidence="1 2">
    <name type="scientific">Knufia fluminis</name>
    <dbReference type="NCBI Taxonomy" id="191047"/>
    <lineage>
        <taxon>Eukaryota</taxon>
        <taxon>Fungi</taxon>
        <taxon>Dikarya</taxon>
        <taxon>Ascomycota</taxon>
        <taxon>Pezizomycotina</taxon>
        <taxon>Eurotiomycetes</taxon>
        <taxon>Chaetothyriomycetidae</taxon>
        <taxon>Chaetothyriales</taxon>
        <taxon>Trichomeriaceae</taxon>
        <taxon>Knufia</taxon>
    </lineage>
</organism>
<keyword evidence="2" id="KW-1185">Reference proteome</keyword>
<dbReference type="Proteomes" id="UP001316803">
    <property type="component" value="Unassembled WGS sequence"/>
</dbReference>
<evidence type="ECO:0000313" key="2">
    <source>
        <dbReference type="Proteomes" id="UP001316803"/>
    </source>
</evidence>
<sequence>MASTRILTDLPQEILLHILKAYCADIKIKVRYDLVETDHSSKPTRTKKYLPILLVNKAVHEIALQMFFERATFYHETWSFIPYLSDQETRSKRDLAIRQVKAPVERMRHVIGDASFALHLHKSWMFYGEPLKLARLKHFTLVSPLAGAAWSSKYALLVSDRANVLPSPNNAAHVQRSPR</sequence>
<reference evidence="1 2" key="1">
    <citation type="submission" date="2022-12" db="EMBL/GenBank/DDBJ databases">
        <title>Genomic features and morphological characterization of a novel Knufia sp. strain isolated from spacecraft assembly facility.</title>
        <authorList>
            <person name="Teixeira M."/>
            <person name="Chander A.M."/>
            <person name="Stajich J.E."/>
            <person name="Venkateswaran K."/>
        </authorList>
    </citation>
    <scope>NUCLEOTIDE SEQUENCE [LARGE SCALE GENOMIC DNA]</scope>
    <source>
        <strain evidence="1 2">FJI-L2-BK-P2</strain>
    </source>
</reference>
<accession>A0AAN8ERU3</accession>
<proteinExistence type="predicted"/>
<comment type="caution">
    <text evidence="1">The sequence shown here is derived from an EMBL/GenBank/DDBJ whole genome shotgun (WGS) entry which is preliminary data.</text>
</comment>
<dbReference type="AlphaFoldDB" id="A0AAN8ERU3"/>
<protein>
    <submittedName>
        <fullName evidence="1">Uncharacterized protein</fullName>
    </submittedName>
</protein>
<dbReference type="EMBL" id="JAKLMC020000003">
    <property type="protein sequence ID" value="KAK5957473.1"/>
    <property type="molecule type" value="Genomic_DNA"/>
</dbReference>
<evidence type="ECO:0000313" key="1">
    <source>
        <dbReference type="EMBL" id="KAK5957473.1"/>
    </source>
</evidence>